<dbReference type="SUPFAM" id="SSF161219">
    <property type="entry name" value="CHY zinc finger-like"/>
    <property type="match status" value="1"/>
</dbReference>
<dbReference type="InterPro" id="IPR052604">
    <property type="entry name" value="Mito_Tim_assembly_helper"/>
</dbReference>
<dbReference type="OrthoDB" id="882119at2"/>
<name>A0A7J5C145_9MICO</name>
<dbReference type="PANTHER" id="PTHR28082">
    <property type="entry name" value="ZINC FINGER PROTEIN"/>
    <property type="match status" value="1"/>
</dbReference>
<dbReference type="GO" id="GO:0008270">
    <property type="term" value="F:zinc ion binding"/>
    <property type="evidence" value="ECO:0007669"/>
    <property type="project" value="UniProtKB-KW"/>
</dbReference>
<evidence type="ECO:0000256" key="2">
    <source>
        <dbReference type="ARBA" id="ARBA00022771"/>
    </source>
</evidence>
<dbReference type="InterPro" id="IPR008913">
    <property type="entry name" value="Znf_CHY"/>
</dbReference>
<dbReference type="Pfam" id="PF05495">
    <property type="entry name" value="zf-CHY"/>
    <property type="match status" value="1"/>
</dbReference>
<reference evidence="6 7" key="1">
    <citation type="submission" date="2019-09" db="EMBL/GenBank/DDBJ databases">
        <title>Phylogeny of genus Pseudoclavibacter and closely related genus.</title>
        <authorList>
            <person name="Li Y."/>
        </authorList>
    </citation>
    <scope>NUCLEOTIDE SEQUENCE [LARGE SCALE GENOMIC DNA]</scope>
    <source>
        <strain evidence="6 7">DSM 23821</strain>
    </source>
</reference>
<protein>
    <recommendedName>
        <fullName evidence="5">CHY-type domain-containing protein</fullName>
    </recommendedName>
</protein>
<dbReference type="InterPro" id="IPR037274">
    <property type="entry name" value="Znf_CHY_sf"/>
</dbReference>
<organism evidence="6 7">
    <name type="scientific">Pseudoclavibacter chungangensis</name>
    <dbReference type="NCBI Taxonomy" id="587635"/>
    <lineage>
        <taxon>Bacteria</taxon>
        <taxon>Bacillati</taxon>
        <taxon>Actinomycetota</taxon>
        <taxon>Actinomycetes</taxon>
        <taxon>Micrococcales</taxon>
        <taxon>Microbacteriaceae</taxon>
        <taxon>Pseudoclavibacter</taxon>
    </lineage>
</organism>
<evidence type="ECO:0000256" key="1">
    <source>
        <dbReference type="ARBA" id="ARBA00022723"/>
    </source>
</evidence>
<evidence type="ECO:0000259" key="5">
    <source>
        <dbReference type="PROSITE" id="PS51266"/>
    </source>
</evidence>
<evidence type="ECO:0000256" key="4">
    <source>
        <dbReference type="SAM" id="MobiDB-lite"/>
    </source>
</evidence>
<dbReference type="Proteomes" id="UP000467240">
    <property type="component" value="Unassembled WGS sequence"/>
</dbReference>
<keyword evidence="7" id="KW-1185">Reference proteome</keyword>
<comment type="caution">
    <text evidence="6">The sequence shown here is derived from an EMBL/GenBank/DDBJ whole genome shotgun (WGS) entry which is preliminary data.</text>
</comment>
<keyword evidence="3" id="KW-0862">Zinc</keyword>
<feature type="region of interest" description="Disordered" evidence="4">
    <location>
        <begin position="1"/>
        <end position="69"/>
    </location>
</feature>
<evidence type="ECO:0000313" key="7">
    <source>
        <dbReference type="Proteomes" id="UP000467240"/>
    </source>
</evidence>
<keyword evidence="1" id="KW-0479">Metal-binding</keyword>
<proteinExistence type="predicted"/>
<sequence>MRLGGLERRVRHGVGSSRVPRRGLARGSSLDRGARPSDRAIGGAGGPHPGPRVTRRGNAGYARDVEDRTVSPAVRGRTVDDETRCVHYATVLDVVAIRFHCCDAYWPCAECHEEGAGHEAVRVPVADRDRPGILCGVCRHELSVTTYLRVEVSIWSLEGH</sequence>
<feature type="domain" description="CHY-type" evidence="5">
    <location>
        <begin position="78"/>
        <end position="154"/>
    </location>
</feature>
<evidence type="ECO:0000313" key="6">
    <source>
        <dbReference type="EMBL" id="KAB1662354.1"/>
    </source>
</evidence>
<dbReference type="EMBL" id="WBJZ01000002">
    <property type="protein sequence ID" value="KAB1662354.1"/>
    <property type="molecule type" value="Genomic_DNA"/>
</dbReference>
<evidence type="ECO:0000256" key="3">
    <source>
        <dbReference type="ARBA" id="ARBA00022833"/>
    </source>
</evidence>
<gene>
    <name evidence="6" type="ORF">F8O01_02525</name>
</gene>
<dbReference type="AlphaFoldDB" id="A0A7J5C145"/>
<dbReference type="GO" id="GO:0045041">
    <property type="term" value="P:protein import into mitochondrial intermembrane space"/>
    <property type="evidence" value="ECO:0007669"/>
    <property type="project" value="TreeGrafter"/>
</dbReference>
<keyword evidence="2" id="KW-0863">Zinc-finger</keyword>
<accession>A0A7J5C145</accession>
<dbReference type="PANTHER" id="PTHR28082:SF1">
    <property type="entry name" value="HELPER OF TIM PROTEIN 13"/>
    <property type="match status" value="1"/>
</dbReference>
<dbReference type="PROSITE" id="PS51266">
    <property type="entry name" value="ZF_CHY"/>
    <property type="match status" value="1"/>
</dbReference>